<dbReference type="PANTHER" id="PTHR47242">
    <property type="entry name" value="TRAF-LIKE FAMILY PROTEIN"/>
    <property type="match status" value="1"/>
</dbReference>
<evidence type="ECO:0000313" key="2">
    <source>
        <dbReference type="EMBL" id="KAH7544731.1"/>
    </source>
</evidence>
<dbReference type="PROSITE" id="PS50144">
    <property type="entry name" value="MATH"/>
    <property type="match status" value="1"/>
</dbReference>
<dbReference type="InterPro" id="IPR002083">
    <property type="entry name" value="MATH/TRAF_dom"/>
</dbReference>
<accession>A0A978VYE7</accession>
<organism evidence="2 3">
    <name type="scientific">Ziziphus jujuba var. spinosa</name>
    <dbReference type="NCBI Taxonomy" id="714518"/>
    <lineage>
        <taxon>Eukaryota</taxon>
        <taxon>Viridiplantae</taxon>
        <taxon>Streptophyta</taxon>
        <taxon>Embryophyta</taxon>
        <taxon>Tracheophyta</taxon>
        <taxon>Spermatophyta</taxon>
        <taxon>Magnoliopsida</taxon>
        <taxon>eudicotyledons</taxon>
        <taxon>Gunneridae</taxon>
        <taxon>Pentapetalae</taxon>
        <taxon>rosids</taxon>
        <taxon>fabids</taxon>
        <taxon>Rosales</taxon>
        <taxon>Rhamnaceae</taxon>
        <taxon>Paliureae</taxon>
        <taxon>Ziziphus</taxon>
    </lineage>
</organism>
<dbReference type="SUPFAM" id="SSF49599">
    <property type="entry name" value="TRAF domain-like"/>
    <property type="match status" value="2"/>
</dbReference>
<comment type="caution">
    <text evidence="2">The sequence shown here is derived from an EMBL/GenBank/DDBJ whole genome shotgun (WGS) entry which is preliminary data.</text>
</comment>
<name>A0A978VYE7_ZIZJJ</name>
<gene>
    <name evidence="2" type="ORF">FEM48_Zijuj01G0017400</name>
</gene>
<dbReference type="CDD" id="cd00121">
    <property type="entry name" value="MATH"/>
    <property type="match status" value="1"/>
</dbReference>
<protein>
    <recommendedName>
        <fullName evidence="1">MATH domain-containing protein</fullName>
    </recommendedName>
</protein>
<dbReference type="PANTHER" id="PTHR47242:SF1">
    <property type="entry name" value="TRAF-LIKE FAMILY PROTEIN"/>
    <property type="match status" value="1"/>
</dbReference>
<dbReference type="Proteomes" id="UP000813462">
    <property type="component" value="Unassembled WGS sequence"/>
</dbReference>
<feature type="domain" description="MATH" evidence="1">
    <location>
        <begin position="126"/>
        <end position="309"/>
    </location>
</feature>
<reference evidence="2" key="1">
    <citation type="journal article" date="2021" name="Front. Plant Sci.">
        <title>Chromosome-Scale Genome Assembly for Chinese Sour Jujube and Insights Into Its Genome Evolution and Domestication Signature.</title>
        <authorList>
            <person name="Shen L.-Y."/>
            <person name="Luo H."/>
            <person name="Wang X.-L."/>
            <person name="Wang X.-M."/>
            <person name="Qiu X.-J."/>
            <person name="Liu H."/>
            <person name="Zhou S.-S."/>
            <person name="Jia K.-H."/>
            <person name="Nie S."/>
            <person name="Bao Y.-T."/>
            <person name="Zhang R.-G."/>
            <person name="Yun Q.-Z."/>
            <person name="Chai Y.-H."/>
            <person name="Lu J.-Y."/>
            <person name="Li Y."/>
            <person name="Zhao S.-W."/>
            <person name="Mao J.-F."/>
            <person name="Jia S.-G."/>
            <person name="Mao Y.-M."/>
        </authorList>
    </citation>
    <scope>NUCLEOTIDE SEQUENCE</scope>
    <source>
        <strain evidence="2">AT0</strain>
        <tissue evidence="2">Leaf</tissue>
    </source>
</reference>
<proteinExistence type="predicted"/>
<dbReference type="AlphaFoldDB" id="A0A978VYE7"/>
<evidence type="ECO:0000259" key="1">
    <source>
        <dbReference type="PROSITE" id="PS50144"/>
    </source>
</evidence>
<evidence type="ECO:0000313" key="3">
    <source>
        <dbReference type="Proteomes" id="UP000813462"/>
    </source>
</evidence>
<sequence>MPSTGSIEIRDRTAYWKIPNFNLIGSDVTIGSPDFELDGHTYSICILAESEYYPSGSTRIYCGDHVLHATRAGCDGLGDRSNVTNTSSGFLDNDDDDSLLINVRAWMLDETFIQLEPESESKSGFDGEITFTMKNFNYFRKYVGAMDVFSPSFVVGQSKLSLIVRETTSVNDDVTYLSLYLRKAYEEFMDISALNEEQGYLISDSIRIGVSFHTIKESYPANVDESERERVRLESKIFGPVTGLPPFRLVVYPRGGDEQQRKNLGFYLELSGACDLTSFGWSDFVLLGDLYDEQRGYIVDDTLEFYDQVEKKLSEESPVNVEEETNDSVRDKLSGIIAFLQMNANKIKSIDEILHKLGVSDATDDELLGEISLRDFEWALLVEGTKAKSKESNEDLLRQYSFSEKLINPSLDDLKKTPDPTSLHVDDPLVLKWVKTNVQGEQP</sequence>
<dbReference type="EMBL" id="JAEACU010000001">
    <property type="protein sequence ID" value="KAH7544731.1"/>
    <property type="molecule type" value="Genomic_DNA"/>
</dbReference>